<dbReference type="KEGG" id="psoj:PHYSODRAFT_293560"/>
<dbReference type="RefSeq" id="XP_009515145.1">
    <property type="nucleotide sequence ID" value="XM_009516850.1"/>
</dbReference>
<evidence type="ECO:0000313" key="3">
    <source>
        <dbReference type="Proteomes" id="UP000002640"/>
    </source>
</evidence>
<sequence length="608" mass="69170">MMKRRSSTRLAYQKKKQKQHVSEQNKTAARLTFVVELETSSVSDYLSTADISALLQACASIFSPEYASALTRTAFDRFAKENKTHIGRKCTCDWMRRLDGICHPKNCGQEDPFNMDTSMPILQTPGGTRALLRALGLAEKILKPFCLENSRGETMFAPVVCVLTENEGLFTQEDVTKALNRACKGAGTRFFYDFKMNKAYTRADFIDEHWDGIEGSSCRQCDELPCYQTELWVRARSRMKWKNKAVERIRANCIKVYRPLKAAMKKELQFVRFIPKPHRWSPDRFEGLVAGVSTSGVFCGIAAKRNDWQQQEEAEDFVDCTASSSRIFGAILELEAAVVWAFLGASDVCNLLEARAGLLSDELIDAISLKALDTFCVENKTHLGRQCRCDWMRSLAFVPHSDDIYTDNAPHAVEKTLPILQVRGGARAMLSALVVTERLLEESKQHGWPQDLWPGTLSTFIPVVCPLVTEEKLRLCPCTEKDAKHVMNKIGHNAGSRFFHEYKRHRGPASADYLDHHWHKIDGNDCKSHEGHCWNTIEKWRLIHDNCRKVYRPLKAAVMKDLQLVRFVPRPTASALCQALWFQADTTVHMKDWWPVSPRTEFYAGCVS</sequence>
<proteinExistence type="predicted"/>
<dbReference type="GeneID" id="20641001"/>
<evidence type="ECO:0000313" key="2">
    <source>
        <dbReference type="EMBL" id="EGZ27870.1"/>
    </source>
</evidence>
<dbReference type="EMBL" id="JH159151">
    <property type="protein sequence ID" value="EGZ27870.1"/>
    <property type="molecule type" value="Genomic_DNA"/>
</dbReference>
<dbReference type="InParanoid" id="G4YM62"/>
<dbReference type="AlphaFoldDB" id="G4YM62"/>
<organism evidence="2 3">
    <name type="scientific">Phytophthora sojae (strain P6497)</name>
    <name type="common">Soybean stem and root rot agent</name>
    <name type="synonym">Phytophthora megasperma f. sp. glycines</name>
    <dbReference type="NCBI Taxonomy" id="1094619"/>
    <lineage>
        <taxon>Eukaryota</taxon>
        <taxon>Sar</taxon>
        <taxon>Stramenopiles</taxon>
        <taxon>Oomycota</taxon>
        <taxon>Peronosporomycetes</taxon>
        <taxon>Peronosporales</taxon>
        <taxon>Peronosporaceae</taxon>
        <taxon>Phytophthora</taxon>
    </lineage>
</organism>
<dbReference type="Proteomes" id="UP000002640">
    <property type="component" value="Unassembled WGS sequence"/>
</dbReference>
<reference evidence="2 3" key="1">
    <citation type="journal article" date="2006" name="Science">
        <title>Phytophthora genome sequences uncover evolutionary origins and mechanisms of pathogenesis.</title>
        <authorList>
            <person name="Tyler B.M."/>
            <person name="Tripathy S."/>
            <person name="Zhang X."/>
            <person name="Dehal P."/>
            <person name="Jiang R.H."/>
            <person name="Aerts A."/>
            <person name="Arredondo F.D."/>
            <person name="Baxter L."/>
            <person name="Bensasson D."/>
            <person name="Beynon J.L."/>
            <person name="Chapman J."/>
            <person name="Damasceno C.M."/>
            <person name="Dorrance A.E."/>
            <person name="Dou D."/>
            <person name="Dickerman A.W."/>
            <person name="Dubchak I.L."/>
            <person name="Garbelotto M."/>
            <person name="Gijzen M."/>
            <person name="Gordon S.G."/>
            <person name="Govers F."/>
            <person name="Grunwald N.J."/>
            <person name="Huang W."/>
            <person name="Ivors K.L."/>
            <person name="Jones R.W."/>
            <person name="Kamoun S."/>
            <person name="Krampis K."/>
            <person name="Lamour K.H."/>
            <person name="Lee M.K."/>
            <person name="McDonald W.H."/>
            <person name="Medina M."/>
            <person name="Meijer H.J."/>
            <person name="Nordberg E.K."/>
            <person name="Maclean D.J."/>
            <person name="Ospina-Giraldo M.D."/>
            <person name="Morris P.F."/>
            <person name="Phuntumart V."/>
            <person name="Putnam N.H."/>
            <person name="Rash S."/>
            <person name="Rose J.K."/>
            <person name="Sakihama Y."/>
            <person name="Salamov A.A."/>
            <person name="Savidor A."/>
            <person name="Scheuring C.F."/>
            <person name="Smith B.M."/>
            <person name="Sobral B.W."/>
            <person name="Terry A."/>
            <person name="Torto-Alalibo T.A."/>
            <person name="Win J."/>
            <person name="Xu Z."/>
            <person name="Zhang H."/>
            <person name="Grigoriev I.V."/>
            <person name="Rokhsar D.S."/>
            <person name="Boore J.L."/>
        </authorList>
    </citation>
    <scope>NUCLEOTIDE SEQUENCE [LARGE SCALE GENOMIC DNA]</scope>
    <source>
        <strain evidence="2 3">P6497</strain>
    </source>
</reference>
<protein>
    <submittedName>
        <fullName evidence="2">Uncharacterized protein</fullName>
    </submittedName>
</protein>
<keyword evidence="3" id="KW-1185">Reference proteome</keyword>
<feature type="compositionally biased region" description="Basic residues" evidence="1">
    <location>
        <begin position="1"/>
        <end position="19"/>
    </location>
</feature>
<evidence type="ECO:0000256" key="1">
    <source>
        <dbReference type="SAM" id="MobiDB-lite"/>
    </source>
</evidence>
<gene>
    <name evidence="2" type="ORF">PHYSODRAFT_293560</name>
</gene>
<feature type="region of interest" description="Disordered" evidence="1">
    <location>
        <begin position="1"/>
        <end position="23"/>
    </location>
</feature>
<name>G4YM62_PHYSP</name>
<accession>G4YM62</accession>